<dbReference type="PROSITE" id="PS00330">
    <property type="entry name" value="HEMOLYSIN_CALCIUM"/>
    <property type="match status" value="3"/>
</dbReference>
<dbReference type="Pfam" id="PF20579">
    <property type="entry name" value="LapA"/>
    <property type="match status" value="12"/>
</dbReference>
<feature type="non-terminal residue" evidence="5">
    <location>
        <position position="1"/>
    </location>
</feature>
<dbReference type="InterPro" id="IPR003644">
    <property type="entry name" value="Calx_beta"/>
</dbReference>
<dbReference type="NCBIfam" id="TIGR03661">
    <property type="entry name" value="T1SS_VCA0849"/>
    <property type="match status" value="1"/>
</dbReference>
<dbReference type="SMART" id="SM00237">
    <property type="entry name" value="Calx_beta"/>
    <property type="match status" value="1"/>
</dbReference>
<dbReference type="Pfam" id="PF13519">
    <property type="entry name" value="VWA_2"/>
    <property type="match status" value="1"/>
</dbReference>
<feature type="domain" description="VWFA" evidence="4">
    <location>
        <begin position="1784"/>
        <end position="2011"/>
    </location>
</feature>
<dbReference type="InterPro" id="IPR011049">
    <property type="entry name" value="Serralysin-like_metalloprot_C"/>
</dbReference>
<dbReference type="InterPro" id="IPR038081">
    <property type="entry name" value="CalX-like_sf"/>
</dbReference>
<dbReference type="InterPro" id="IPR002035">
    <property type="entry name" value="VWF_A"/>
</dbReference>
<organism evidence="5 6">
    <name type="scientific">Pseudomonas fontis</name>
    <dbReference type="NCBI Taxonomy" id="2942633"/>
    <lineage>
        <taxon>Bacteria</taxon>
        <taxon>Pseudomonadati</taxon>
        <taxon>Pseudomonadota</taxon>
        <taxon>Gammaproteobacteria</taxon>
        <taxon>Pseudomonadales</taxon>
        <taxon>Pseudomonadaceae</taxon>
        <taxon>Pseudomonas</taxon>
    </lineage>
</organism>
<protein>
    <submittedName>
        <fullName evidence="5">Type I secretion C-terminal target domain-containing protein</fullName>
    </submittedName>
</protein>
<keyword evidence="3" id="KW-0106">Calcium</keyword>
<evidence type="ECO:0000256" key="3">
    <source>
        <dbReference type="ARBA" id="ARBA00022837"/>
    </source>
</evidence>
<dbReference type="InterPro" id="IPR018511">
    <property type="entry name" value="Hemolysin-typ_Ca-bd_CS"/>
</dbReference>
<dbReference type="InterPro" id="IPR019960">
    <property type="entry name" value="T1SS_VCA0849"/>
</dbReference>
<evidence type="ECO:0000313" key="6">
    <source>
        <dbReference type="Proteomes" id="UP001148203"/>
    </source>
</evidence>
<accession>A0ABT5NKZ8</accession>
<dbReference type="CDD" id="cd00198">
    <property type="entry name" value="vWFA"/>
    <property type="match status" value="1"/>
</dbReference>
<dbReference type="SUPFAM" id="SSF51120">
    <property type="entry name" value="beta-Roll"/>
    <property type="match status" value="1"/>
</dbReference>
<proteinExistence type="predicted"/>
<evidence type="ECO:0000256" key="2">
    <source>
        <dbReference type="ARBA" id="ARBA00022737"/>
    </source>
</evidence>
<dbReference type="Pfam" id="PF16184">
    <property type="entry name" value="Cadherin_3"/>
    <property type="match status" value="1"/>
</dbReference>
<evidence type="ECO:0000256" key="1">
    <source>
        <dbReference type="ARBA" id="ARBA00022729"/>
    </source>
</evidence>
<dbReference type="EMBL" id="JAMDGY010000001">
    <property type="protein sequence ID" value="MDD0988919.1"/>
    <property type="molecule type" value="Genomic_DNA"/>
</dbReference>
<gene>
    <name evidence="5" type="ORF">M5G11_00005</name>
</gene>
<name>A0ABT5NKZ8_9PSED</name>
<keyword evidence="6" id="KW-1185">Reference proteome</keyword>
<dbReference type="PROSITE" id="PS50234">
    <property type="entry name" value="VWFA"/>
    <property type="match status" value="1"/>
</dbReference>
<dbReference type="Gene3D" id="2.60.40.2030">
    <property type="match status" value="1"/>
</dbReference>
<dbReference type="InterPro" id="IPR001343">
    <property type="entry name" value="Hemolysn_Ca-bd"/>
</dbReference>
<dbReference type="Proteomes" id="UP001148203">
    <property type="component" value="Unassembled WGS sequence"/>
</dbReference>
<dbReference type="SUPFAM" id="SSF141072">
    <property type="entry name" value="CalX-like"/>
    <property type="match status" value="2"/>
</dbReference>
<dbReference type="PRINTS" id="PR00313">
    <property type="entry name" value="CABNDNGRPT"/>
</dbReference>
<keyword evidence="1" id="KW-0732">Signal</keyword>
<keyword evidence="2" id="KW-0677">Repeat</keyword>
<dbReference type="Pfam" id="PF00353">
    <property type="entry name" value="HemolysinCabind"/>
    <property type="match status" value="3"/>
</dbReference>
<dbReference type="Gene3D" id="3.40.50.410">
    <property type="entry name" value="von Willebrand factor, type A domain"/>
    <property type="match status" value="1"/>
</dbReference>
<evidence type="ECO:0000259" key="4">
    <source>
        <dbReference type="PROSITE" id="PS50234"/>
    </source>
</evidence>
<dbReference type="RefSeq" id="WP_273925225.1">
    <property type="nucleotide sequence ID" value="NZ_JAMDGY010000001.1"/>
</dbReference>
<evidence type="ECO:0000313" key="5">
    <source>
        <dbReference type="EMBL" id="MDD0988919.1"/>
    </source>
</evidence>
<dbReference type="Gene3D" id="2.150.10.10">
    <property type="entry name" value="Serralysin-like metalloprotease, C-terminal"/>
    <property type="match status" value="1"/>
</dbReference>
<sequence length="2300" mass="232980">SISVNAPGDDVYLDAGNVSVKIDTATGGDFEKLNVNGDAAVTAVTDTINTSTVTLVASPSVVEGGFVTYTASVSAPVTGSPVTVTLANGQTIVIPVGASSHSVDFKAPDNALNTNVDLTNSITKVEGGNYENLEHSTDSVTTTVTDDPSNPTATGLSLTATGSVAEGGQIVYTATLTNAAGSPVTVTLSNGQVITIAAGQTSNSISVNAPGDDVYLDAGNVSVKIDTATGGDFEKLNVNGDAAVTAVTDTINTSTVTLVASPSVVEGGFVTYTASVSAPVTGSPVTVTLANGQTIVIPVGASSNSVDFKAPDNALNTNVDLTNSITKVEGGNYEKLEHSTDSVTTTVTDDPSNPTATGLSLTATGSVAEGGQIVYTATLTNAAGSPVTVTLSNGQVITIAAGQTSNSISVNAPGDDVYLDAGNISVKIDTATGGDFEKLNVNGTPAVTAVTDTINDTSLTLTATPSAVEGGVITYTASVGAPVTGSPVVVTLANGQTITIKVGDSSGSVPFTVPNDVYQGHLPVTTSITSATGGNYENLVANQTQVSTSITDKADTTTVSLTATPSVNEGGQITYTATLTNPAGSAVTVTLDNGKTIIIAAGQTSNFINVAAPADDVYLDAGNVSAKIDNATGGNFENLAVNGTPAVTHVADTVNNTSVTLTATPSAVEGGVITYTATVGAPVTGSPVVVTLANGQTITIKVGDSSGSVPYTVSNDVYSGHAAVTTSITSATGGNYENLVANQTQVSTTVTDKVDTTTVSLIASNIAAEGSQITYIATLTNPAGSPVTVTLSNGQTITIAAGQTSNSLSVNAPSDDVYLDASTVSVKITNATGGNFESLAVNDTPVVTLITDTVNDTAVTLTATPSAVEGGVITYTATVGAPVTGSPVVVSLANGQTITIKVGDSSGSVPYTVSNDVYTGHAAVTTNIASVSGGNYENLVPNLTPVSTSVTDKADTTTVSLSATNSVAEGGQIIYTATLTNPAGSAVTVTLDNGKTIIIAAGQTSNFISVAAPADDVYLDAGDVSAKITNATGGNFENLAFNNTPAVTQVTDTLNNTTVSITGTPSVAEGGTATYTLTLSNTANADVTVRLSYTGTASNGSDYTGLATVVIKAGSNKVDFSIPTTKDSVTEGTEQFTVKVDSASGGNFEGLVVSGSAGSVTTQIFEPAPILDLDANNSSGKTGADYQTTFTENQPGSGVSIGDIDVSITDIDSTNLTGATITLTNVQPGDLLSPGTSVGGITVTPTTVNGKLVLTLTGNATLADYIQQIKNITFSNNSEDPSTTPRVITVTVTDGVNTSNTATTTVNVVAVNDAPVTTGGAATGTEDTDLVLSWGDFRISDVDTPATNLGLTITKLPVDGTLQYKDGATWKTLTAADAGKVFSKADIDAGNLKFVPKTNESGSDAFGGTKVGNKGVDYAQINYKPTDGQLQGNEATLKVDITPVADKPNLNIGSNAVNSTGLIKETWTGLSGLGNNGNGADAKTLKTVIDGAGTPNSSGVATDVSSSNVTAGIASKTSGLMYMEAGKTYKFTGVGDDSLLVNVGGKDVASTTWGVGGALNGTFVPTKSGYYTIDIYHYNQAGPGSYDVNLSVNGGATVDLSNSGVPLYTGVADLTNAGVTLSELHGSNGDGYYDGYKLNEGAENGSVKLVGISTSLNDTDLSETLSIKLGGIPSGSVISDNAGHSFTVGTAAVDVTGWNLNNLSIKPPAYYKGTFNVSVTSTATETANNSQASAPETIKVTVYGDTYAPINATADSDIWTGTDGNDIIVADVTGLHVVQGQSYNLAFIVDTSGSMGDAVTTAQQSLQSVFTTLANSVKGVQSGVLNILLVDFATQVKTTVSVNMADSDALQTLKNALNAMTSTGGTNYEDAFKTTANWFQALKDAGSTGSNQTFFITDGQPTYHQGSEQTDPTLAYSNVTLDGFLSSINYKIGDTVTRYSLDTYNRVSIDSSGKLTAQYNYGNGWKTATSGTIHAQGNGTFELSNLNGEGNYTTQETWDNSLSSFKILSGLSSVEAIGLNSGVKLEDLKPFDTDKTPQANIDPSKLADAILGHTEATQPGNDTVTGGDGHDIVFGDLISFDSIAGNGVEAMQAYVAQQTKLDLGAVDGRVLHQYITEHVSEFDVSRANDGNDTLLGGDGNDILFGQGGDDLLDGGRGNDILIGGAGKDTLLGGEGNDILMGGKGDDILTGGSGADTFVWKAGDSGKDVIKDFNPTAGDRLDLSDLLQGEKASTIDNFLKITTVNGESTLQVSSEGKLNASGGITNADVTIKLEGVNWANTTINSLVTGADPTIKIDHSNS</sequence>
<reference evidence="5 6" key="1">
    <citation type="submission" date="2022-05" db="EMBL/GenBank/DDBJ databases">
        <title>Novel Pseudomonas spp. Isolated from a Rainbow Trout Aquaculture Facility.</title>
        <authorList>
            <person name="Testerman T."/>
            <person name="Graf J."/>
        </authorList>
    </citation>
    <scope>NUCLEOTIDE SEQUENCE [LARGE SCALE GENOMIC DNA]</scope>
    <source>
        <strain evidence="5 6">ID681</strain>
    </source>
</reference>
<dbReference type="InterPro" id="IPR046779">
    <property type="entry name" value="LapA_adhesin_dom"/>
</dbReference>
<dbReference type="InterPro" id="IPR036465">
    <property type="entry name" value="vWFA_dom_sf"/>
</dbReference>
<comment type="caution">
    <text evidence="5">The sequence shown here is derived from an EMBL/GenBank/DDBJ whole genome shotgun (WGS) entry which is preliminary data.</text>
</comment>
<dbReference type="SUPFAM" id="SSF53300">
    <property type="entry name" value="vWA-like"/>
    <property type="match status" value="1"/>
</dbReference>